<reference evidence="3 4" key="1">
    <citation type="submission" date="2019-04" db="EMBL/GenBank/DDBJ databases">
        <title>Natronospirillum operosus gen. nov., sp. nov., a haloalkaliphilic satellite isolated from decaying biomass of laboratory culture of cyanobacterium Geitlerinema sp. and proposal of Natronospirillaceae fam. nov. and Saccharospirillaceae fam. nov.</title>
        <authorList>
            <person name="Kevbrin V."/>
            <person name="Boltyanskaya Y."/>
            <person name="Koziaeva V."/>
            <person name="Grouzdev D.S."/>
            <person name="Park M."/>
            <person name="Cho J."/>
        </authorList>
    </citation>
    <scope>NUCLEOTIDE SEQUENCE [LARGE SCALE GENOMIC DNA]</scope>
    <source>
        <strain evidence="3 4">G-116</strain>
    </source>
</reference>
<proteinExistence type="predicted"/>
<keyword evidence="4" id="KW-1185">Reference proteome</keyword>
<dbReference type="PANTHER" id="PTHR36919">
    <property type="entry name" value="BLR1215 PROTEIN"/>
    <property type="match status" value="1"/>
</dbReference>
<feature type="domain" description="DUF2147" evidence="2">
    <location>
        <begin position="24"/>
        <end position="144"/>
    </location>
</feature>
<dbReference type="PANTHER" id="PTHR36919:SF3">
    <property type="entry name" value="BLL5882 PROTEIN"/>
    <property type="match status" value="1"/>
</dbReference>
<dbReference type="Proteomes" id="UP000297475">
    <property type="component" value="Unassembled WGS sequence"/>
</dbReference>
<evidence type="ECO:0000256" key="1">
    <source>
        <dbReference type="SAM" id="SignalP"/>
    </source>
</evidence>
<organism evidence="3 4">
    <name type="scientific">Natronospirillum operosum</name>
    <dbReference type="NCBI Taxonomy" id="2759953"/>
    <lineage>
        <taxon>Bacteria</taxon>
        <taxon>Pseudomonadati</taxon>
        <taxon>Pseudomonadota</taxon>
        <taxon>Gammaproteobacteria</taxon>
        <taxon>Oceanospirillales</taxon>
        <taxon>Natronospirillaceae</taxon>
        <taxon>Natronospirillum</taxon>
    </lineage>
</organism>
<protein>
    <submittedName>
        <fullName evidence="3">DUF2147 domain-containing protein</fullName>
    </submittedName>
</protein>
<dbReference type="OrthoDB" id="9814399at2"/>
<name>A0A4Z0W766_9GAMM</name>
<dbReference type="Pfam" id="PF09917">
    <property type="entry name" value="DUF2147"/>
    <property type="match status" value="1"/>
</dbReference>
<sequence length="146" mass="16634">MRWIIAFAASFMLLTAHAMPSPEGVWRTIDDDTGEARSLVEIQVVNGELRGHIIEIIQSDLPEDEWYCTKCSGDKEGQPFVGLRILEEMTWSERHGDWRDGTITDPANGREYSARLSVMDDDQSLEVRGFVGFSLIGRTQTWERVE</sequence>
<comment type="caution">
    <text evidence="3">The sequence shown here is derived from an EMBL/GenBank/DDBJ whole genome shotgun (WGS) entry which is preliminary data.</text>
</comment>
<keyword evidence="1" id="KW-0732">Signal</keyword>
<dbReference type="EMBL" id="SRMF01000003">
    <property type="protein sequence ID" value="TGG93207.1"/>
    <property type="molecule type" value="Genomic_DNA"/>
</dbReference>
<dbReference type="RefSeq" id="WP_135482917.1">
    <property type="nucleotide sequence ID" value="NZ_SRMF01000003.1"/>
</dbReference>
<evidence type="ECO:0000259" key="2">
    <source>
        <dbReference type="Pfam" id="PF09917"/>
    </source>
</evidence>
<gene>
    <name evidence="3" type="ORF">E4656_09095</name>
</gene>
<dbReference type="Gene3D" id="2.40.128.520">
    <property type="match status" value="1"/>
</dbReference>
<dbReference type="AlphaFoldDB" id="A0A4Z0W766"/>
<evidence type="ECO:0000313" key="3">
    <source>
        <dbReference type="EMBL" id="TGG93207.1"/>
    </source>
</evidence>
<feature type="signal peptide" evidence="1">
    <location>
        <begin position="1"/>
        <end position="18"/>
    </location>
</feature>
<feature type="chain" id="PRO_5021193635" evidence="1">
    <location>
        <begin position="19"/>
        <end position="146"/>
    </location>
</feature>
<evidence type="ECO:0000313" key="4">
    <source>
        <dbReference type="Proteomes" id="UP000297475"/>
    </source>
</evidence>
<dbReference type="InterPro" id="IPR019223">
    <property type="entry name" value="DUF2147"/>
</dbReference>
<accession>A0A4Z0W766</accession>